<dbReference type="PATRIC" id="fig|1680.5.peg.787"/>
<sequence>MSIPVTPRRTEPLLLPKLRTLFPDVTFDTIERSDLEPPFTEATLADSMQGMSTPISQYVRLRLSVRCMREDHTGDWDKAARLWADIAREIIGLGTVAPLIDASLESGPVRMTDEDKRLVCAYGVLLLEVTVN</sequence>
<dbReference type="EMBL" id="QRVT01000001">
    <property type="protein sequence ID" value="RGS66115.1"/>
    <property type="molecule type" value="Genomic_DNA"/>
</dbReference>
<evidence type="ECO:0000313" key="1">
    <source>
        <dbReference type="EMBL" id="OFA34559.1"/>
    </source>
</evidence>
<evidence type="ECO:0000313" key="2">
    <source>
        <dbReference type="EMBL" id="RGS66115.1"/>
    </source>
</evidence>
<dbReference type="OrthoDB" id="3235082at2"/>
<evidence type="ECO:0000313" key="3">
    <source>
        <dbReference type="Proteomes" id="UP000175684"/>
    </source>
</evidence>
<protein>
    <recommendedName>
        <fullName evidence="5">Phage protein</fullName>
    </recommendedName>
</protein>
<dbReference type="AlphaFoldDB" id="A0A0B5BG92"/>
<name>A0A0B5BG92_BIFAD</name>
<gene>
    <name evidence="1" type="ORF">BBK15_07115</name>
    <name evidence="2" type="ORF">DWX79_03365</name>
</gene>
<organism evidence="2 4">
    <name type="scientific">Bifidobacterium adolescentis</name>
    <dbReference type="NCBI Taxonomy" id="1680"/>
    <lineage>
        <taxon>Bacteria</taxon>
        <taxon>Bacillati</taxon>
        <taxon>Actinomycetota</taxon>
        <taxon>Actinomycetes</taxon>
        <taxon>Bifidobacteriales</taxon>
        <taxon>Bifidobacteriaceae</taxon>
        <taxon>Bifidobacterium</taxon>
    </lineage>
</organism>
<proteinExistence type="predicted"/>
<dbReference type="KEGG" id="bado:BBMN23_0786"/>
<accession>A0A0B5BG92</accession>
<evidence type="ECO:0000313" key="4">
    <source>
        <dbReference type="Proteomes" id="UP000285462"/>
    </source>
</evidence>
<reference evidence="1 3" key="1">
    <citation type="submission" date="2016-07" db="EMBL/GenBank/DDBJ databases">
        <title>Draft Genome Sequence of Bifidobacterium adolescentis strain Km 4.</title>
        <authorList>
            <person name="Danilenko V.N."/>
        </authorList>
    </citation>
    <scope>NUCLEOTIDE SEQUENCE [LARGE SCALE GENOMIC DNA]</scope>
    <source>
        <strain evidence="1 3">Km 4</strain>
    </source>
</reference>
<dbReference type="RefSeq" id="WP_039775022.1">
    <property type="nucleotide sequence ID" value="NZ_CP010437.1"/>
</dbReference>
<dbReference type="Proteomes" id="UP000285462">
    <property type="component" value="Unassembled WGS sequence"/>
</dbReference>
<evidence type="ECO:0008006" key="5">
    <source>
        <dbReference type="Google" id="ProtNLM"/>
    </source>
</evidence>
<dbReference type="EMBL" id="MAXD01000006">
    <property type="protein sequence ID" value="OFA34559.1"/>
    <property type="molecule type" value="Genomic_DNA"/>
</dbReference>
<comment type="caution">
    <text evidence="2">The sequence shown here is derived from an EMBL/GenBank/DDBJ whole genome shotgun (WGS) entry which is preliminary data.</text>
</comment>
<dbReference type="Proteomes" id="UP000175684">
    <property type="component" value="Unassembled WGS sequence"/>
</dbReference>
<reference evidence="2 4" key="2">
    <citation type="submission" date="2018-08" db="EMBL/GenBank/DDBJ databases">
        <title>A genome reference for cultivated species of the human gut microbiota.</title>
        <authorList>
            <person name="Zou Y."/>
            <person name="Xue W."/>
            <person name="Luo G."/>
        </authorList>
    </citation>
    <scope>NUCLEOTIDE SEQUENCE [LARGE SCALE GENOMIC DNA]</scope>
    <source>
        <strain evidence="2 4">AF21-27</strain>
    </source>
</reference>